<protein>
    <recommendedName>
        <fullName evidence="2">Ubiquitin-like-conjugating enzyme ATG10</fullName>
    </recommendedName>
    <alternativeName>
        <fullName evidence="6">Autophagy-related protein 10</fullName>
    </alternativeName>
</protein>
<organism evidence="8">
    <name type="scientific">Micromonas pusilla</name>
    <name type="common">Picoplanktonic green alga</name>
    <name type="synonym">Chromulina pusilla</name>
    <dbReference type="NCBI Taxonomy" id="38833"/>
    <lineage>
        <taxon>Eukaryota</taxon>
        <taxon>Viridiplantae</taxon>
        <taxon>Chlorophyta</taxon>
        <taxon>Mamiellophyceae</taxon>
        <taxon>Mamiellales</taxon>
        <taxon>Mamiellaceae</taxon>
        <taxon>Micromonas</taxon>
    </lineage>
</organism>
<dbReference type="Pfam" id="PF03987">
    <property type="entry name" value="Autophagy_act_C"/>
    <property type="match status" value="1"/>
</dbReference>
<dbReference type="EMBL" id="HBEQ01011137">
    <property type="protein sequence ID" value="CAD8521527.1"/>
    <property type="molecule type" value="Transcribed_RNA"/>
</dbReference>
<evidence type="ECO:0000256" key="1">
    <source>
        <dbReference type="ARBA" id="ARBA00005696"/>
    </source>
</evidence>
<dbReference type="InterPro" id="IPR007135">
    <property type="entry name" value="Atg3/Atg10"/>
</dbReference>
<dbReference type="GO" id="GO:0061651">
    <property type="term" value="F:Atg12 conjugating enzyme activity"/>
    <property type="evidence" value="ECO:0007669"/>
    <property type="project" value="TreeGrafter"/>
</dbReference>
<accession>A0A7S0IH11</accession>
<proteinExistence type="inferred from homology"/>
<gene>
    <name evidence="8" type="ORF">MCOM1403_LOCUS8957</name>
</gene>
<reference evidence="8" key="1">
    <citation type="submission" date="2021-01" db="EMBL/GenBank/DDBJ databases">
        <authorList>
            <person name="Corre E."/>
            <person name="Pelletier E."/>
            <person name="Niang G."/>
            <person name="Scheremetjew M."/>
            <person name="Finn R."/>
            <person name="Kale V."/>
            <person name="Holt S."/>
            <person name="Cochrane G."/>
            <person name="Meng A."/>
            <person name="Brown T."/>
            <person name="Cohen L."/>
        </authorList>
    </citation>
    <scope>NUCLEOTIDE SEQUENCE</scope>
    <source>
        <strain evidence="8">CCMP1723</strain>
    </source>
</reference>
<keyword evidence="5" id="KW-0072">Autophagy</keyword>
<evidence type="ECO:0000256" key="5">
    <source>
        <dbReference type="ARBA" id="ARBA00023006"/>
    </source>
</evidence>
<evidence type="ECO:0000256" key="2">
    <source>
        <dbReference type="ARBA" id="ARBA00021099"/>
    </source>
</evidence>
<dbReference type="GO" id="GO:0005829">
    <property type="term" value="C:cytosol"/>
    <property type="evidence" value="ECO:0007669"/>
    <property type="project" value="TreeGrafter"/>
</dbReference>
<keyword evidence="3" id="KW-0808">Transferase</keyword>
<name>A0A7S0IH11_MICPS</name>
<dbReference type="Gene3D" id="3.30.1460.50">
    <property type="match status" value="1"/>
</dbReference>
<evidence type="ECO:0000256" key="7">
    <source>
        <dbReference type="SAM" id="MobiDB-lite"/>
    </source>
</evidence>
<keyword evidence="4" id="KW-0833">Ubl conjugation pathway</keyword>
<dbReference type="AlphaFoldDB" id="A0A7S0IH11"/>
<sequence>MSRAFTAGDFEAGARALVDRWSRDPAASNASMTVRWVEETDPVRRNAAAGGYVAAEGHLVVPERSRTIQNDESDEPPGSTDHEDDEDHEDDGVEEEEDDAAAPRTVPPRGARVRSYHVVYSKSYGCPVLLVRGVSCEPGGRVMSHAETEASLVAAATRGAEGGAEEERRRRAVSLPTVDGEYDGLTAFAPWEHPHGVGGGWVGVHPCETRSAMATLLAGEGGGVGSGPARYMSAWISFVAAAVADLPVPAHRMIS</sequence>
<feature type="region of interest" description="Disordered" evidence="7">
    <location>
        <begin position="48"/>
        <end position="109"/>
    </location>
</feature>
<evidence type="ECO:0000256" key="3">
    <source>
        <dbReference type="ARBA" id="ARBA00022679"/>
    </source>
</evidence>
<evidence type="ECO:0000256" key="6">
    <source>
        <dbReference type="ARBA" id="ARBA00029833"/>
    </source>
</evidence>
<evidence type="ECO:0000256" key="4">
    <source>
        <dbReference type="ARBA" id="ARBA00022786"/>
    </source>
</evidence>
<dbReference type="GO" id="GO:0032446">
    <property type="term" value="P:protein modification by small protein conjugation"/>
    <property type="evidence" value="ECO:0007669"/>
    <property type="project" value="TreeGrafter"/>
</dbReference>
<comment type="similarity">
    <text evidence="1">Belongs to the ATG10 family.</text>
</comment>
<dbReference type="PANTHER" id="PTHR14957:SF1">
    <property type="entry name" value="UBIQUITIN-LIKE-CONJUGATING ENZYME ATG10"/>
    <property type="match status" value="1"/>
</dbReference>
<dbReference type="GO" id="GO:0000422">
    <property type="term" value="P:autophagy of mitochondrion"/>
    <property type="evidence" value="ECO:0007669"/>
    <property type="project" value="TreeGrafter"/>
</dbReference>
<dbReference type="PANTHER" id="PTHR14957">
    <property type="entry name" value="UBIQUITIN-LIKE-CONJUGATING ENZYME ATG10"/>
    <property type="match status" value="1"/>
</dbReference>
<dbReference type="GO" id="GO:0000045">
    <property type="term" value="P:autophagosome assembly"/>
    <property type="evidence" value="ECO:0007669"/>
    <property type="project" value="TreeGrafter"/>
</dbReference>
<feature type="compositionally biased region" description="Acidic residues" evidence="7">
    <location>
        <begin position="82"/>
        <end position="100"/>
    </location>
</feature>
<evidence type="ECO:0000313" key="8">
    <source>
        <dbReference type="EMBL" id="CAD8521527.1"/>
    </source>
</evidence>